<protein>
    <submittedName>
        <fullName evidence="2">Uncharacterized protein</fullName>
    </submittedName>
</protein>
<proteinExistence type="predicted"/>
<evidence type="ECO:0000313" key="3">
    <source>
        <dbReference type="Proteomes" id="UP000272474"/>
    </source>
</evidence>
<dbReference type="EMBL" id="RBAL01000034">
    <property type="protein sequence ID" value="RKN35937.1"/>
    <property type="molecule type" value="Genomic_DNA"/>
</dbReference>
<evidence type="ECO:0000256" key="1">
    <source>
        <dbReference type="SAM" id="MobiDB-lite"/>
    </source>
</evidence>
<sequence>MPTGGSYGEGAELRDLQQAAPLSASEGGGAGAGVDLSQRVAFGAPSTQPGTPVTAGAAAGAGPGPEALGLTQQPDADMQQLIAYLPALERMANAPGASRASRNLVRYIKSRIPPGRG</sequence>
<feature type="compositionally biased region" description="Low complexity" evidence="1">
    <location>
        <begin position="47"/>
        <end position="71"/>
    </location>
</feature>
<gene>
    <name evidence="2" type="ORF">D7294_30370</name>
</gene>
<feature type="region of interest" description="Disordered" evidence="1">
    <location>
        <begin position="1"/>
        <end position="74"/>
    </location>
</feature>
<dbReference type="Proteomes" id="UP000272474">
    <property type="component" value="Unassembled WGS sequence"/>
</dbReference>
<dbReference type="AlphaFoldDB" id="A0A3A9YMC6"/>
<evidence type="ECO:0000313" key="2">
    <source>
        <dbReference type="EMBL" id="RKN35937.1"/>
    </source>
</evidence>
<keyword evidence="3" id="KW-1185">Reference proteome</keyword>
<accession>A0A3A9YMC6</accession>
<organism evidence="2 3">
    <name type="scientific">Streptomyces hoynatensis</name>
    <dbReference type="NCBI Taxonomy" id="1141874"/>
    <lineage>
        <taxon>Bacteria</taxon>
        <taxon>Bacillati</taxon>
        <taxon>Actinomycetota</taxon>
        <taxon>Actinomycetes</taxon>
        <taxon>Kitasatosporales</taxon>
        <taxon>Streptomycetaceae</taxon>
        <taxon>Streptomyces</taxon>
    </lineage>
</organism>
<name>A0A3A9YMC6_9ACTN</name>
<comment type="caution">
    <text evidence="2">The sequence shown here is derived from an EMBL/GenBank/DDBJ whole genome shotgun (WGS) entry which is preliminary data.</text>
</comment>
<reference evidence="2 3" key="1">
    <citation type="journal article" date="2014" name="Int. J. Syst. Evol. Microbiol.">
        <title>Streptomyces hoynatensis sp. nov., isolated from deep marine sediment.</title>
        <authorList>
            <person name="Veyisoglu A."/>
            <person name="Sahin N."/>
        </authorList>
    </citation>
    <scope>NUCLEOTIDE SEQUENCE [LARGE SCALE GENOMIC DNA]</scope>
    <source>
        <strain evidence="2 3">KCTC 29097</strain>
    </source>
</reference>